<dbReference type="GO" id="GO:0005912">
    <property type="term" value="C:adherens junction"/>
    <property type="evidence" value="ECO:0007669"/>
    <property type="project" value="TreeGrafter"/>
</dbReference>
<dbReference type="InParanoid" id="A0A6P8XUP9"/>
<dbReference type="FunCoup" id="A0A6P8XUP9">
    <property type="interactions" value="434"/>
</dbReference>
<dbReference type="AlphaFoldDB" id="A0A6P8XUP9"/>
<dbReference type="GeneID" id="117639271"/>
<dbReference type="CTD" id="3355143"/>
<dbReference type="InterPro" id="IPR000225">
    <property type="entry name" value="Armadillo"/>
</dbReference>
<reference evidence="9" key="1">
    <citation type="submission" date="2025-08" db="UniProtKB">
        <authorList>
            <consortium name="RefSeq"/>
        </authorList>
    </citation>
    <scope>IDENTIFICATION</scope>
    <source>
        <tissue evidence="9">Total insect</tissue>
    </source>
</reference>
<dbReference type="Proteomes" id="UP000515158">
    <property type="component" value="Unplaced"/>
</dbReference>
<dbReference type="Pfam" id="PF00514">
    <property type="entry name" value="Arm"/>
    <property type="match status" value="4"/>
</dbReference>
<dbReference type="GO" id="GO:0005737">
    <property type="term" value="C:cytoplasm"/>
    <property type="evidence" value="ECO:0007669"/>
    <property type="project" value="TreeGrafter"/>
</dbReference>
<dbReference type="InterPro" id="IPR028435">
    <property type="entry name" value="Plakophilin/d_Catenin"/>
</dbReference>
<dbReference type="KEGG" id="tpal:117639271"/>
<feature type="compositionally biased region" description="Pro residues" evidence="7">
    <location>
        <begin position="233"/>
        <end position="249"/>
    </location>
</feature>
<evidence type="ECO:0000256" key="4">
    <source>
        <dbReference type="ARBA" id="ARBA00022889"/>
    </source>
</evidence>
<feature type="region of interest" description="Disordered" evidence="7">
    <location>
        <begin position="888"/>
        <end position="942"/>
    </location>
</feature>
<dbReference type="GO" id="GO:0005634">
    <property type="term" value="C:nucleus"/>
    <property type="evidence" value="ECO:0007669"/>
    <property type="project" value="TreeGrafter"/>
</dbReference>
<dbReference type="FunFam" id="1.25.10.10:FF:000336">
    <property type="entry name" value="Catenin delta-2"/>
    <property type="match status" value="1"/>
</dbReference>
<dbReference type="OrthoDB" id="3245100at2759"/>
<dbReference type="RefSeq" id="XP_034230663.1">
    <property type="nucleotide sequence ID" value="XM_034374772.1"/>
</dbReference>
<feature type="region of interest" description="Disordered" evidence="7">
    <location>
        <begin position="173"/>
        <end position="316"/>
    </location>
</feature>
<organism evidence="9">
    <name type="scientific">Thrips palmi</name>
    <name type="common">Melon thrips</name>
    <dbReference type="NCBI Taxonomy" id="161013"/>
    <lineage>
        <taxon>Eukaryota</taxon>
        <taxon>Metazoa</taxon>
        <taxon>Ecdysozoa</taxon>
        <taxon>Arthropoda</taxon>
        <taxon>Hexapoda</taxon>
        <taxon>Insecta</taxon>
        <taxon>Pterygota</taxon>
        <taxon>Neoptera</taxon>
        <taxon>Paraneoptera</taxon>
        <taxon>Thysanoptera</taxon>
        <taxon>Terebrantia</taxon>
        <taxon>Thripoidea</taxon>
        <taxon>Thripidae</taxon>
        <taxon>Thrips</taxon>
    </lineage>
</organism>
<proteinExistence type="inferred from homology"/>
<comment type="subcellular location">
    <subcellularLocation>
        <location evidence="1">Cell junction</location>
    </subcellularLocation>
</comment>
<feature type="compositionally biased region" description="Low complexity" evidence="7">
    <location>
        <begin position="667"/>
        <end position="676"/>
    </location>
</feature>
<feature type="repeat" description="ARM" evidence="6">
    <location>
        <begin position="739"/>
        <end position="776"/>
    </location>
</feature>
<gene>
    <name evidence="9" type="primary">LOC117639271</name>
</gene>
<keyword evidence="5" id="KW-0965">Cell junction</keyword>
<dbReference type="SUPFAM" id="SSF48371">
    <property type="entry name" value="ARM repeat"/>
    <property type="match status" value="1"/>
</dbReference>
<feature type="region of interest" description="Disordered" evidence="7">
    <location>
        <begin position="656"/>
        <end position="676"/>
    </location>
</feature>
<feature type="compositionally biased region" description="Low complexity" evidence="7">
    <location>
        <begin position="888"/>
        <end position="900"/>
    </location>
</feature>
<evidence type="ECO:0000256" key="2">
    <source>
        <dbReference type="ARBA" id="ARBA00005462"/>
    </source>
</evidence>
<feature type="compositionally biased region" description="Gly residues" evidence="7">
    <location>
        <begin position="183"/>
        <end position="192"/>
    </location>
</feature>
<evidence type="ECO:0000256" key="6">
    <source>
        <dbReference type="PROSITE-ProRule" id="PRU00259"/>
    </source>
</evidence>
<dbReference type="GO" id="GO:0005886">
    <property type="term" value="C:plasma membrane"/>
    <property type="evidence" value="ECO:0007669"/>
    <property type="project" value="TreeGrafter"/>
</dbReference>
<name>A0A6P8XUP9_THRPL</name>
<evidence type="ECO:0000256" key="7">
    <source>
        <dbReference type="SAM" id="MobiDB-lite"/>
    </source>
</evidence>
<keyword evidence="3" id="KW-0677">Repeat</keyword>
<evidence type="ECO:0000313" key="9">
    <source>
        <dbReference type="RefSeq" id="XP_034230663.1"/>
    </source>
</evidence>
<evidence type="ECO:0000313" key="8">
    <source>
        <dbReference type="Proteomes" id="UP000515158"/>
    </source>
</evidence>
<dbReference type="PANTHER" id="PTHR10372:SF27">
    <property type="entry name" value="ADHERENS JUNCTION PROTEIN P120"/>
    <property type="match status" value="1"/>
</dbReference>
<evidence type="ECO:0000256" key="3">
    <source>
        <dbReference type="ARBA" id="ARBA00022737"/>
    </source>
</evidence>
<protein>
    <submittedName>
        <fullName evidence="9">Catenin delta-2 isoform X1</fullName>
    </submittedName>
</protein>
<comment type="similarity">
    <text evidence="2">Belongs to the beta-catenin family.</text>
</comment>
<accession>A0A6P8XUP9</accession>
<feature type="repeat" description="ARM" evidence="6">
    <location>
        <begin position="431"/>
        <end position="476"/>
    </location>
</feature>
<sequence>MQLAMGTPDQCLLVNRRVEQRQEHSVTRTEITQRRVLQEAGLDMPQYSAGQSEFQSEFHPEFTVLPPTNGHVTGPDGSLPMSVPSDATLVSRTQKQQTTQQVTTVTKVVREVHAVGPDGQPVDYVPMPAGYAYHMAGQEPYPPGDAARHYAGDPYRPSYAAYEHYPAYGSTQYGQGSQLGSQGSQGGPGSGTGSYPSYPPTAYSDAGNYAEQPPYGEPPYGEPPYGDRLGDRPPTPPSPSDRSESPPPQQHDYLRKGAPFPQSGYDELDTTLLQPRQDHYRITPSPGAAGDRYDPMTNPWIDDSGEPSQMPHGEDPKSLYGYAPSPYGSSSTNTHAGALMALYGSNGQDRFEDAPGEEELRRRLSLHNTPAPDTPSIDDDSRGMRWRDPNLTEVIGFLSNPNNVIKANAAAYLQHLCYMDDPNKQKTRALGGIPPLVKLLSNESPDVYRNACGALRNLSYGRQNDENKRAIKAAGGIPALMGLLRKSPDADVKELVTGVLWNLSSCEDLKRAIIDDGLAMVVTHIIIPHSGWDPNAPGDTCWSTVFRNASGVLRNVSSAGEYARRKLRECDNLVDALIYVVRTSIDKANMGNKSVENCVCILRNLSYRCQEVEDPQYDKHPLPQQSRLGAQPKAYSLCQGENLGCFGASKKKKDGTGGSGGLAGNQSESAHSSRSASRSAVIRGTELLWHPEVIQHYLALLQSCSNPETLEAAAGAIQNLAACYWQPSIEIRAAVRKEKGLPILVELLRMEVDRVVCAVATALRNLAIDQRNKELIGKYAMRDLVQKLPSGNPQHDQGTSDDTIAAVLATLNEVIKKNAEFSRSLLEAGGVERLMNITRQRQKYTARVLKFAGQVLFTMWQHQELREVYKKHGWKEQDFVTKTVAARNAAGPNSPNNANSTLNRPMASQGGTRYEDRTIQRGSGQNNAAGAAGGAAGAGMRGAGAYSREDIPMSDMAYPDGTHAPPVGGVRIYPPAPGAKPGEPLYAQVNREKKKNRQYEGGAAPGPGDVWGYEDQPKGAAPSLDGSGAPPGGDSWV</sequence>
<dbReference type="InterPro" id="IPR011989">
    <property type="entry name" value="ARM-like"/>
</dbReference>
<keyword evidence="4" id="KW-0130">Cell adhesion</keyword>
<dbReference type="PROSITE" id="PS50176">
    <property type="entry name" value="ARM_REPEAT"/>
    <property type="match status" value="3"/>
</dbReference>
<feature type="compositionally biased region" description="Low complexity" evidence="7">
    <location>
        <begin position="173"/>
        <end position="182"/>
    </location>
</feature>
<feature type="repeat" description="ARM" evidence="6">
    <location>
        <begin position="475"/>
        <end position="518"/>
    </location>
</feature>
<keyword evidence="8" id="KW-1185">Reference proteome</keyword>
<dbReference type="PANTHER" id="PTHR10372">
    <property type="entry name" value="PLAKOPHILLIN-RELATED"/>
    <property type="match status" value="1"/>
</dbReference>
<evidence type="ECO:0000256" key="1">
    <source>
        <dbReference type="ARBA" id="ARBA00004282"/>
    </source>
</evidence>
<feature type="region of interest" description="Disordered" evidence="7">
    <location>
        <begin position="968"/>
        <end position="1037"/>
    </location>
</feature>
<dbReference type="GO" id="GO:0098609">
    <property type="term" value="P:cell-cell adhesion"/>
    <property type="evidence" value="ECO:0007669"/>
    <property type="project" value="InterPro"/>
</dbReference>
<dbReference type="SMART" id="SM00185">
    <property type="entry name" value="ARM"/>
    <property type="match status" value="7"/>
</dbReference>
<evidence type="ECO:0000256" key="5">
    <source>
        <dbReference type="ARBA" id="ARBA00022949"/>
    </source>
</evidence>
<feature type="compositionally biased region" description="Gly residues" evidence="7">
    <location>
        <begin position="931"/>
        <end position="942"/>
    </location>
</feature>
<dbReference type="InterPro" id="IPR016024">
    <property type="entry name" value="ARM-type_fold"/>
</dbReference>
<dbReference type="Gene3D" id="1.25.10.10">
    <property type="entry name" value="Leucine-rich Repeat Variant"/>
    <property type="match status" value="1"/>
</dbReference>